<sequence length="190" mass="20392">MAWDVSRRTVMSGGAVGAAVAGLGIGRSALAQRPRKIIVIEETHVPESRLFAETFTNLGCAAQVVRIDRSFNGLLHELEAVEGVLVGLTSDPAAMIAEQILVAGGARPLLQWTHQYRKLRWEHKTVGAPTLLARASVGWPSVLAYHMQDALVGDRQDAELRCQSGGHCGLDGKSPGMLVSWAFEVGVQQS</sequence>
<dbReference type="HOGENOM" id="CLU_1433174_0_0_5"/>
<organism evidence="2 3">
    <name type="scientific">Novosphingobium aromaticivorans (strain ATCC 700278 / DSM 12444 / CCUG 56034 / CIP 105152 / NBRC 16084 / F199)</name>
    <dbReference type="NCBI Taxonomy" id="279238"/>
    <lineage>
        <taxon>Bacteria</taxon>
        <taxon>Pseudomonadati</taxon>
        <taxon>Pseudomonadota</taxon>
        <taxon>Alphaproteobacteria</taxon>
        <taxon>Sphingomonadales</taxon>
        <taxon>Sphingomonadaceae</taxon>
        <taxon>Novosphingobium</taxon>
    </lineage>
</organism>
<dbReference type="InterPro" id="IPR006311">
    <property type="entry name" value="TAT_signal"/>
</dbReference>
<gene>
    <name evidence="2" type="ordered locus">Saro_3874</name>
</gene>
<proteinExistence type="predicted"/>
<dbReference type="PROSITE" id="PS50835">
    <property type="entry name" value="IG_LIKE"/>
    <property type="match status" value="1"/>
</dbReference>
<evidence type="ECO:0000313" key="3">
    <source>
        <dbReference type="Proteomes" id="UP000009134"/>
    </source>
</evidence>
<geneLocation type="plasmid" evidence="2 3">
    <name>pNL1</name>
</geneLocation>
<keyword evidence="3" id="KW-1185">Reference proteome</keyword>
<dbReference type="Proteomes" id="UP000009134">
    <property type="component" value="Plasmid pNL1"/>
</dbReference>
<dbReference type="EMBL" id="CP000676">
    <property type="protein sequence ID" value="ABP64119.1"/>
    <property type="molecule type" value="Genomic_DNA"/>
</dbReference>
<dbReference type="PROSITE" id="PS51318">
    <property type="entry name" value="TAT"/>
    <property type="match status" value="1"/>
</dbReference>
<evidence type="ECO:0000259" key="1">
    <source>
        <dbReference type="PROSITE" id="PS50835"/>
    </source>
</evidence>
<protein>
    <recommendedName>
        <fullName evidence="1">Ig-like domain-containing protein</fullName>
    </recommendedName>
</protein>
<name>A4XDV8_NOVAD</name>
<dbReference type="InterPro" id="IPR007110">
    <property type="entry name" value="Ig-like_dom"/>
</dbReference>
<dbReference type="KEGG" id="nar:Saro_3874"/>
<keyword evidence="2" id="KW-0614">Plasmid</keyword>
<accession>A4XDV8</accession>
<dbReference type="AlphaFoldDB" id="A4XDV8"/>
<feature type="domain" description="Ig-like" evidence="1">
    <location>
        <begin position="140"/>
        <end position="190"/>
    </location>
</feature>
<evidence type="ECO:0000313" key="2">
    <source>
        <dbReference type="EMBL" id="ABP64119.1"/>
    </source>
</evidence>
<reference evidence="2 3" key="1">
    <citation type="submission" date="2007-04" db="EMBL/GenBank/DDBJ databases">
        <title>Complete sequence of plasmid pNL1 of Novosphingobium aromaticivorans DSM 12444.</title>
        <authorList>
            <consortium name="US DOE Joint Genome Institute"/>
            <person name="Copeland A."/>
            <person name="Lucas S."/>
            <person name="Lapidus A."/>
            <person name="Barry K."/>
            <person name="Detter J.C."/>
            <person name="Glavina del Rio T."/>
            <person name="Hammon N."/>
            <person name="Israni S."/>
            <person name="Dalin E."/>
            <person name="Tice H."/>
            <person name="Pitluck S."/>
            <person name="Chertkov O."/>
            <person name="Han C."/>
            <person name="Thomson S."/>
            <person name="Schmutz J."/>
            <person name="Larimer F."/>
            <person name="Land M."/>
            <person name="Kyrpides N."/>
            <person name="Ivanova N."/>
            <person name="Fredrickson J."/>
            <person name="Romine M.F."/>
            <person name="Richardson P."/>
        </authorList>
    </citation>
    <scope>NUCLEOTIDE SEQUENCE [LARGE SCALE GENOMIC DNA]</scope>
    <source>
        <strain evidence="3">ATCC 700278 / DSM 12444 / CCUG 56034 / CIP 105152 / NBRC 16084 / F199</strain>
        <plasmid evidence="2 3">pNL1</plasmid>
    </source>
</reference>